<dbReference type="GO" id="GO:0017004">
    <property type="term" value="P:cytochrome complex assembly"/>
    <property type="evidence" value="ECO:0007669"/>
    <property type="project" value="UniProtKB-KW"/>
</dbReference>
<feature type="transmembrane region" description="Helical" evidence="10">
    <location>
        <begin position="126"/>
        <end position="144"/>
    </location>
</feature>
<feature type="transmembrane region" description="Helical" evidence="10">
    <location>
        <begin position="495"/>
        <end position="516"/>
    </location>
</feature>
<name>A0A2T6AC12_9RHOB</name>
<evidence type="ECO:0000256" key="8">
    <source>
        <dbReference type="ARBA" id="ARBA00023136"/>
    </source>
</evidence>
<evidence type="ECO:0000256" key="1">
    <source>
        <dbReference type="ARBA" id="ARBA00004429"/>
    </source>
</evidence>
<feature type="transmembrane region" description="Helical" evidence="10">
    <location>
        <begin position="47"/>
        <end position="68"/>
    </location>
</feature>
<evidence type="ECO:0000256" key="4">
    <source>
        <dbReference type="ARBA" id="ARBA00022519"/>
    </source>
</evidence>
<feature type="transmembrane region" description="Helical" evidence="10">
    <location>
        <begin position="274"/>
        <end position="292"/>
    </location>
</feature>
<reference evidence="13 14" key="1">
    <citation type="submission" date="2018-04" db="EMBL/GenBank/DDBJ databases">
        <title>Genomic Encyclopedia of Archaeal and Bacterial Type Strains, Phase II (KMG-II): from individual species to whole genera.</title>
        <authorList>
            <person name="Goeker M."/>
        </authorList>
    </citation>
    <scope>NUCLEOTIDE SEQUENCE [LARGE SCALE GENOMIC DNA]</scope>
    <source>
        <strain evidence="13 14">DSM 29329</strain>
    </source>
</reference>
<feature type="transmembrane region" description="Helical" evidence="10">
    <location>
        <begin position="623"/>
        <end position="643"/>
    </location>
</feature>
<dbReference type="AlphaFoldDB" id="A0A2T6AC12"/>
<evidence type="ECO:0000256" key="6">
    <source>
        <dbReference type="ARBA" id="ARBA00022748"/>
    </source>
</evidence>
<evidence type="ECO:0000256" key="7">
    <source>
        <dbReference type="ARBA" id="ARBA00022989"/>
    </source>
</evidence>
<dbReference type="RefSeq" id="WP_107978291.1">
    <property type="nucleotide sequence ID" value="NZ_BMEZ01000027.1"/>
</dbReference>
<keyword evidence="4" id="KW-0997">Cell inner membrane</keyword>
<keyword evidence="14" id="KW-1185">Reference proteome</keyword>
<evidence type="ECO:0000259" key="11">
    <source>
        <dbReference type="Pfam" id="PF01578"/>
    </source>
</evidence>
<comment type="similarity">
    <text evidence="2">Belongs to the CcmF/CycK/Ccl1/NrfE/CcsA family.</text>
</comment>
<feature type="transmembrane region" description="Helical" evidence="10">
    <location>
        <begin position="175"/>
        <end position="195"/>
    </location>
</feature>
<keyword evidence="6" id="KW-0201">Cytochrome c-type biogenesis</keyword>
<dbReference type="PRINTS" id="PR01411">
    <property type="entry name" value="CCMFBIOGNSIS"/>
</dbReference>
<keyword evidence="3" id="KW-1003">Cell membrane</keyword>
<proteinExistence type="inferred from homology"/>
<dbReference type="PANTHER" id="PTHR43653">
    <property type="entry name" value="CYTOCHROME C ASSEMBLY PROTEIN-RELATED"/>
    <property type="match status" value="1"/>
</dbReference>
<dbReference type="OrthoDB" id="9761451at2"/>
<evidence type="ECO:0000256" key="10">
    <source>
        <dbReference type="SAM" id="Phobius"/>
    </source>
</evidence>
<feature type="transmembrane region" description="Helical" evidence="10">
    <location>
        <begin position="6"/>
        <end position="26"/>
    </location>
</feature>
<dbReference type="Proteomes" id="UP000244069">
    <property type="component" value="Unassembled WGS sequence"/>
</dbReference>
<feature type="transmembrane region" description="Helical" evidence="10">
    <location>
        <begin position="352"/>
        <end position="374"/>
    </location>
</feature>
<feature type="transmembrane region" description="Helical" evidence="10">
    <location>
        <begin position="96"/>
        <end position="114"/>
    </location>
</feature>
<evidence type="ECO:0000259" key="12">
    <source>
        <dbReference type="Pfam" id="PF16327"/>
    </source>
</evidence>
<keyword evidence="7 10" id="KW-1133">Transmembrane helix</keyword>
<feature type="domain" description="Cytochrome c-type biogenesis protein CcmF C-terminal" evidence="12">
    <location>
        <begin position="315"/>
        <end position="645"/>
    </location>
</feature>
<evidence type="ECO:0000313" key="14">
    <source>
        <dbReference type="Proteomes" id="UP000244069"/>
    </source>
</evidence>
<evidence type="ECO:0000256" key="5">
    <source>
        <dbReference type="ARBA" id="ARBA00022692"/>
    </source>
</evidence>
<keyword evidence="5 10" id="KW-0812">Transmembrane</keyword>
<protein>
    <submittedName>
        <fullName evidence="13">Cytochrome c-type biogenesis protein CcmF</fullName>
    </submittedName>
</protein>
<dbReference type="Pfam" id="PF01578">
    <property type="entry name" value="Cytochrom_C_asm"/>
    <property type="match status" value="1"/>
</dbReference>
<accession>A0A2T6AC12</accession>
<dbReference type="NCBIfam" id="TIGR00353">
    <property type="entry name" value="nrfE"/>
    <property type="match status" value="1"/>
</dbReference>
<dbReference type="PANTHER" id="PTHR43653:SF1">
    <property type="entry name" value="CYTOCHROME C-TYPE BIOGENESIS PROTEIN CCMF"/>
    <property type="match status" value="1"/>
</dbReference>
<dbReference type="Pfam" id="PF16327">
    <property type="entry name" value="CcmF_C"/>
    <property type="match status" value="1"/>
</dbReference>
<feature type="transmembrane region" description="Helical" evidence="10">
    <location>
        <begin position="207"/>
        <end position="229"/>
    </location>
</feature>
<feature type="domain" description="Cytochrome c assembly protein" evidence="11">
    <location>
        <begin position="89"/>
        <end position="296"/>
    </location>
</feature>
<evidence type="ECO:0000313" key="13">
    <source>
        <dbReference type="EMBL" id="PTX41359.1"/>
    </source>
</evidence>
<dbReference type="PRINTS" id="PR01410">
    <property type="entry name" value="CCBIOGENESIS"/>
</dbReference>
<feature type="transmembrane region" description="Helical" evidence="10">
    <location>
        <begin position="249"/>
        <end position="265"/>
    </location>
</feature>
<sequence length="666" mass="72266">MIPEIGHFALALALSLAVVQSVMPILGASRGNVRWMQSARSSAIGQVFFVGVAFAALMRSFVVSDFTVRNVAENSHSLKPLLFKIAGTWGSHEGSLLLWVLILTVFGAGVAVLGSNIPAATKARTLSVQAWISVGFLSFLLFTSNPFDRVFPPPADGSDLNPLLQDVGLAMHPPLLYFGYVGFSIVFSFAVAALIEGRIDAAWARWVRPWTLAAWMSLTAGIALGSWWAYYELGWGGWWFWDPVENVSFMPWLLGTALLHSAIVTEKRDAFKSWTILLAILTFSLSLLGTFIVRSGLLTSVHAFAVDPERGIYILGLLALSIGGSLTLYAWRAPVMEGGGLFRPISREAGLLVNNLILAAATGTVLFGTLYPLLLEALTGDKISVGPPFFNAAFVPMMLVLGLFMGAGPFLSWKRADLAGVLQRVRFVAGLAVLVTLAVWYLISGGPFLAYVSILIAVWLLLATLREWALRIKFMEAPLSETLRRARNLPRASHGMTLAHVGLAVAMIGMIGSSAWKSEEIVFVTPGTDVTIAGFDVTFTGAERLRGPNYIADRGRLEVRRDGEPVTTLYPERRSYPVAQSTTTESAIRSTLAGDLYASISEPASEEAASGEAWTLRILYEPLVNFIWLGALMLVAGGALSLSDRRLRVGVPRRTRPHGDLRLPAE</sequence>
<dbReference type="InterPro" id="IPR002541">
    <property type="entry name" value="Cyt_c_assembly"/>
</dbReference>
<comment type="subcellular location">
    <subcellularLocation>
        <location evidence="1">Cell inner membrane</location>
        <topology evidence="1">Multi-pass membrane protein</topology>
    </subcellularLocation>
</comment>
<evidence type="ECO:0000256" key="9">
    <source>
        <dbReference type="ARBA" id="ARBA00037230"/>
    </source>
</evidence>
<feature type="transmembrane region" description="Helical" evidence="10">
    <location>
        <begin position="312"/>
        <end position="331"/>
    </location>
</feature>
<dbReference type="NCBIfam" id="NF007691">
    <property type="entry name" value="PRK10369.1"/>
    <property type="match status" value="1"/>
</dbReference>
<dbReference type="InterPro" id="IPR003567">
    <property type="entry name" value="Cyt_c_biogenesis"/>
</dbReference>
<dbReference type="GO" id="GO:0005886">
    <property type="term" value="C:plasma membrane"/>
    <property type="evidence" value="ECO:0007669"/>
    <property type="project" value="UniProtKB-SubCell"/>
</dbReference>
<evidence type="ECO:0000256" key="2">
    <source>
        <dbReference type="ARBA" id="ARBA00009186"/>
    </source>
</evidence>
<organism evidence="13 14">
    <name type="scientific">Allosediminivita pacifica</name>
    <dbReference type="NCBI Taxonomy" id="1267769"/>
    <lineage>
        <taxon>Bacteria</taxon>
        <taxon>Pseudomonadati</taxon>
        <taxon>Pseudomonadota</taxon>
        <taxon>Alphaproteobacteria</taxon>
        <taxon>Rhodobacterales</taxon>
        <taxon>Paracoccaceae</taxon>
        <taxon>Allosediminivita</taxon>
    </lineage>
</organism>
<dbReference type="GO" id="GO:0020037">
    <property type="term" value="F:heme binding"/>
    <property type="evidence" value="ECO:0007669"/>
    <property type="project" value="InterPro"/>
</dbReference>
<evidence type="ECO:0000256" key="3">
    <source>
        <dbReference type="ARBA" id="ARBA00022475"/>
    </source>
</evidence>
<comment type="function">
    <text evidence="9">Required for the biogenesis of c-type cytochromes. Possible subunit of a heme lyase.</text>
</comment>
<keyword evidence="8 10" id="KW-0472">Membrane</keyword>
<dbReference type="GO" id="GO:0015232">
    <property type="term" value="F:heme transmembrane transporter activity"/>
    <property type="evidence" value="ECO:0007669"/>
    <property type="project" value="InterPro"/>
</dbReference>
<comment type="caution">
    <text evidence="13">The sequence shown here is derived from an EMBL/GenBank/DDBJ whole genome shotgun (WGS) entry which is preliminary data.</text>
</comment>
<feature type="transmembrane region" description="Helical" evidence="10">
    <location>
        <begin position="394"/>
        <end position="413"/>
    </location>
</feature>
<feature type="transmembrane region" description="Helical" evidence="10">
    <location>
        <begin position="425"/>
        <end position="442"/>
    </location>
</feature>
<feature type="transmembrane region" description="Helical" evidence="10">
    <location>
        <begin position="448"/>
        <end position="465"/>
    </location>
</feature>
<dbReference type="InterPro" id="IPR003568">
    <property type="entry name" value="Cyt_c_biogenesis_CcmF"/>
</dbReference>
<gene>
    <name evidence="13" type="ORF">C8N44_12926</name>
</gene>
<dbReference type="InterPro" id="IPR032523">
    <property type="entry name" value="CcmF_C"/>
</dbReference>
<dbReference type="EMBL" id="QBKN01000029">
    <property type="protein sequence ID" value="PTX41359.1"/>
    <property type="molecule type" value="Genomic_DNA"/>
</dbReference>